<evidence type="ECO:0000256" key="1">
    <source>
        <dbReference type="ARBA" id="ARBA00022574"/>
    </source>
</evidence>
<dbReference type="SUPFAM" id="SSF50978">
    <property type="entry name" value="WD40 repeat-like"/>
    <property type="match status" value="1"/>
</dbReference>
<feature type="repeat" description="WD" evidence="3">
    <location>
        <begin position="689"/>
        <end position="723"/>
    </location>
</feature>
<feature type="compositionally biased region" description="Low complexity" evidence="5">
    <location>
        <begin position="382"/>
        <end position="421"/>
    </location>
</feature>
<protein>
    <recommendedName>
        <fullName evidence="6">CTLH domain-containing protein</fullName>
    </recommendedName>
</protein>
<gene>
    <name evidence="7" type="ORF">DICPUDRAFT_46602</name>
</gene>
<name>F0ZFG2_DICPU</name>
<dbReference type="Pfam" id="PF21889">
    <property type="entry name" value="TPR1-like_2nd"/>
    <property type="match status" value="1"/>
</dbReference>
<dbReference type="PROSITE" id="PS50294">
    <property type="entry name" value="WD_REPEATS_REGION"/>
    <property type="match status" value="4"/>
</dbReference>
<dbReference type="InterPro" id="IPR006595">
    <property type="entry name" value="CTLH_C"/>
</dbReference>
<dbReference type="PROSITE" id="PS00678">
    <property type="entry name" value="WD_REPEATS_1"/>
    <property type="match status" value="1"/>
</dbReference>
<dbReference type="CDD" id="cd00200">
    <property type="entry name" value="WD40"/>
    <property type="match status" value="1"/>
</dbReference>
<evidence type="ECO:0000256" key="2">
    <source>
        <dbReference type="ARBA" id="ARBA00022737"/>
    </source>
</evidence>
<keyword evidence="8" id="KW-1185">Reference proteome</keyword>
<feature type="region of interest" description="Disordered" evidence="5">
    <location>
        <begin position="382"/>
        <end position="483"/>
    </location>
</feature>
<dbReference type="InterPro" id="IPR015943">
    <property type="entry name" value="WD40/YVTN_repeat-like_dom_sf"/>
</dbReference>
<dbReference type="Pfam" id="PF00400">
    <property type="entry name" value="WD40"/>
    <property type="match status" value="5"/>
</dbReference>
<proteinExistence type="predicted"/>
<dbReference type="InterPro" id="IPR054080">
    <property type="entry name" value="TPR1-like_2nd"/>
</dbReference>
<dbReference type="AlphaFoldDB" id="F0ZFG2"/>
<dbReference type="Pfam" id="PF23627">
    <property type="entry name" value="LisH_WDR26"/>
    <property type="match status" value="1"/>
</dbReference>
<dbReference type="InParanoid" id="F0ZFG2"/>
<keyword evidence="2" id="KW-0677">Repeat</keyword>
<dbReference type="PANTHER" id="PTHR22838">
    <property type="entry name" value="WD REPEAT PROTEIN 26-RELATED"/>
    <property type="match status" value="1"/>
</dbReference>
<dbReference type="SMART" id="SM00668">
    <property type="entry name" value="CTLH"/>
    <property type="match status" value="1"/>
</dbReference>
<dbReference type="InterPro" id="IPR019775">
    <property type="entry name" value="WD40_repeat_CS"/>
</dbReference>
<dbReference type="PROSITE" id="PS50082">
    <property type="entry name" value="WD_REPEATS_2"/>
    <property type="match status" value="5"/>
</dbReference>
<dbReference type="PANTHER" id="PTHR22838:SF0">
    <property type="entry name" value="WD REPEAT-CONTAINING PROTEIN 26"/>
    <property type="match status" value="1"/>
</dbReference>
<dbReference type="eggNOG" id="KOG0293">
    <property type="taxonomic scope" value="Eukaryota"/>
</dbReference>
<sequence length="1022" mass="118950">MENRLKLYQIPFDNEGYSKSFSLEDLDKEFDETENNNFDINPYAFFERFGFLVVRGCISEEDADKTQNEIFDIIESKISTFKRDDISTWDNAFEEGTSIPQYGSPSKPPVFKRQFLLNRTNPNVFKVFSKLLKNEELVVNHDRCCFFRPGKVNEKWKTRNNVHLDMNPYKWMQDSNEESKKELDSLRYERIGEFIVENNQVNYKEGLSLQGVINLRDNKIEDGGYCVTPGFHHEFREYFGTTKPQLTNPSWNFQSKDIAFKCAKRISMRKGDMVVWNQQMPHGSMANNSDNHRMAQFLKIFPQSNISPKRYKARKEAMERILKEEHNNNFPLDNLKIQLLEMEKMVRERAEKERLEKERLEKERLEQKQKDNVCNICVLETTNNNSNSRNNNQIGNNSNNSSNIINDSNNTRTNITQNTQITEEDIVTHPESDRPHKKQRTLNKNMSYENSNEPNDDKNNNNNNNNIDSNSKSLTNNKHNHKEPYFNRTELVRLLIQSLDSLGYDKSSKILEQESGISLQSKEINQFSESVIEGDWKKVEELLPFLKLNDRDTNNVKFLIFSQKFLEYLEHNKISKALQCLREEITPLNKDSKKLQHLTSLIMTVNTSETKKIIKQKSSRVTLLSEIRKFVNPNLMLPDNRLEQLIKQSIQYQIGKCLYHNTSEQFTELFKDHTCEKDQMPLDVLFTLKDKHRDEVWFITFSNDGKKLASCSRDNNIIIWDMSPIYLDEPSEPKVLHTLSGHTKEVSHLAWSPNDKYLLSTSNDSTTKLWNPADGTLLKTFAKHTDYVTCCSWHPDNKRFVTGGNDRNIYLWSIENLNLDQPNGNSSSSSSNLSNNNYNNHLHIPNQSAQPIKSWQCARVNDLAIHKDGRQLIVICHEKKIRIYDLENEKKAETSLNEADSITSMQLSKDCKYALVNTSCQEIHLWDLEKQNIVQKYRGQKQGRFVIRSCFGGVDEAFILSGSEDSTIYIWHRQTGTLLETLSRHSGTVNTVCWSPCSPNIFCSASDDQTIKVWSNTNRVNK</sequence>
<dbReference type="SMART" id="SM00320">
    <property type="entry name" value="WD40"/>
    <property type="match status" value="7"/>
</dbReference>
<reference evidence="8" key="1">
    <citation type="journal article" date="2011" name="Genome Biol.">
        <title>Comparative genomics of the social amoebae Dictyostelium discoideum and Dictyostelium purpureum.</title>
        <authorList>
            <consortium name="US DOE Joint Genome Institute (JGI-PGF)"/>
            <person name="Sucgang R."/>
            <person name="Kuo A."/>
            <person name="Tian X."/>
            <person name="Salerno W."/>
            <person name="Parikh A."/>
            <person name="Feasley C.L."/>
            <person name="Dalin E."/>
            <person name="Tu H."/>
            <person name="Huang E."/>
            <person name="Barry K."/>
            <person name="Lindquist E."/>
            <person name="Shapiro H."/>
            <person name="Bruce D."/>
            <person name="Schmutz J."/>
            <person name="Salamov A."/>
            <person name="Fey P."/>
            <person name="Gaudet P."/>
            <person name="Anjard C."/>
            <person name="Babu M.M."/>
            <person name="Basu S."/>
            <person name="Bushmanova Y."/>
            <person name="van der Wel H."/>
            <person name="Katoh-Kurasawa M."/>
            <person name="Dinh C."/>
            <person name="Coutinho P.M."/>
            <person name="Saito T."/>
            <person name="Elias M."/>
            <person name="Schaap P."/>
            <person name="Kay R.R."/>
            <person name="Henrissat B."/>
            <person name="Eichinger L."/>
            <person name="Rivero F."/>
            <person name="Putnam N.H."/>
            <person name="West C.M."/>
            <person name="Loomis W.F."/>
            <person name="Chisholm R.L."/>
            <person name="Shaulsky G."/>
            <person name="Strassmann J.E."/>
            <person name="Queller D.C."/>
            <person name="Kuspa A."/>
            <person name="Grigoriev I.V."/>
        </authorList>
    </citation>
    <scope>NUCLEOTIDE SEQUENCE [LARGE SCALE GENOMIC DNA]</scope>
    <source>
        <strain evidence="8">QSDP1</strain>
    </source>
</reference>
<dbReference type="GeneID" id="10500095"/>
<feature type="repeat" description="WD" evidence="3">
    <location>
        <begin position="781"/>
        <end position="816"/>
    </location>
</feature>
<dbReference type="Proteomes" id="UP000001064">
    <property type="component" value="Unassembled WGS sequence"/>
</dbReference>
<dbReference type="InterPro" id="IPR001680">
    <property type="entry name" value="WD40_rpt"/>
</dbReference>
<accession>F0ZFG2</accession>
<dbReference type="InterPro" id="IPR051350">
    <property type="entry name" value="WD_repeat-ST_regulator"/>
</dbReference>
<dbReference type="OMA" id="NIYLWSI"/>
<dbReference type="GO" id="GO:0043161">
    <property type="term" value="P:proteasome-mediated ubiquitin-dependent protein catabolic process"/>
    <property type="evidence" value="ECO:0000318"/>
    <property type="project" value="GO_Central"/>
</dbReference>
<evidence type="ECO:0000313" key="8">
    <source>
        <dbReference type="Proteomes" id="UP000001064"/>
    </source>
</evidence>
<dbReference type="InterPro" id="IPR036322">
    <property type="entry name" value="WD40_repeat_dom_sf"/>
</dbReference>
<feature type="coiled-coil region" evidence="4">
    <location>
        <begin position="332"/>
        <end position="372"/>
    </location>
</feature>
<evidence type="ECO:0000313" key="7">
    <source>
        <dbReference type="EMBL" id="EGC37333.1"/>
    </source>
</evidence>
<feature type="repeat" description="WD" evidence="3">
    <location>
        <begin position="739"/>
        <end position="780"/>
    </location>
</feature>
<dbReference type="VEuPathDB" id="AmoebaDB:DICPUDRAFT_46602"/>
<keyword evidence="4" id="KW-0175">Coiled coil</keyword>
<dbReference type="SUPFAM" id="SSF51197">
    <property type="entry name" value="Clavaminate synthase-like"/>
    <property type="match status" value="1"/>
</dbReference>
<dbReference type="KEGG" id="dpp:DICPUDRAFT_46602"/>
<dbReference type="InterPro" id="IPR006594">
    <property type="entry name" value="LisH"/>
</dbReference>
<dbReference type="Gene3D" id="2.60.120.620">
    <property type="entry name" value="q2cbj1_9rhob like domain"/>
    <property type="match status" value="1"/>
</dbReference>
<dbReference type="STRING" id="5786.F0ZFG2"/>
<dbReference type="GO" id="GO:0034657">
    <property type="term" value="C:GID complex"/>
    <property type="evidence" value="ECO:0000318"/>
    <property type="project" value="GO_Central"/>
</dbReference>
<dbReference type="FunCoup" id="F0ZFG2">
    <property type="interactions" value="376"/>
</dbReference>
<dbReference type="PROSITE" id="PS50897">
    <property type="entry name" value="CTLH"/>
    <property type="match status" value="1"/>
</dbReference>
<dbReference type="InterPro" id="IPR008775">
    <property type="entry name" value="Phytyl_CoA_dOase-like"/>
</dbReference>
<dbReference type="OrthoDB" id="972532at2759"/>
<feature type="repeat" description="WD" evidence="3">
    <location>
        <begin position="982"/>
        <end position="1015"/>
    </location>
</feature>
<evidence type="ECO:0000256" key="3">
    <source>
        <dbReference type="PROSITE-ProRule" id="PRU00221"/>
    </source>
</evidence>
<dbReference type="PROSITE" id="PS50896">
    <property type="entry name" value="LISH"/>
    <property type="match status" value="1"/>
</dbReference>
<organism evidence="7 8">
    <name type="scientific">Dictyostelium purpureum</name>
    <name type="common">Slime mold</name>
    <dbReference type="NCBI Taxonomy" id="5786"/>
    <lineage>
        <taxon>Eukaryota</taxon>
        <taxon>Amoebozoa</taxon>
        <taxon>Evosea</taxon>
        <taxon>Eumycetozoa</taxon>
        <taxon>Dictyostelia</taxon>
        <taxon>Dictyosteliales</taxon>
        <taxon>Dictyosteliaceae</taxon>
        <taxon>Dictyostelium</taxon>
    </lineage>
</organism>
<feature type="repeat" description="WD" evidence="3">
    <location>
        <begin position="955"/>
        <end position="981"/>
    </location>
</feature>
<feature type="compositionally biased region" description="Low complexity" evidence="5">
    <location>
        <begin position="460"/>
        <end position="471"/>
    </location>
</feature>
<keyword evidence="1 3" id="KW-0853">WD repeat</keyword>
<dbReference type="EMBL" id="GL871002">
    <property type="protein sequence ID" value="EGC37333.1"/>
    <property type="molecule type" value="Genomic_DNA"/>
</dbReference>
<dbReference type="Pfam" id="PF05721">
    <property type="entry name" value="PhyH"/>
    <property type="match status" value="1"/>
</dbReference>
<dbReference type="Gene3D" id="2.130.10.10">
    <property type="entry name" value="YVTN repeat-like/Quinoprotein amine dehydrogenase"/>
    <property type="match status" value="1"/>
</dbReference>
<evidence type="ECO:0000256" key="5">
    <source>
        <dbReference type="SAM" id="MobiDB-lite"/>
    </source>
</evidence>
<evidence type="ECO:0000259" key="6">
    <source>
        <dbReference type="PROSITE" id="PS50897"/>
    </source>
</evidence>
<evidence type="ECO:0000256" key="4">
    <source>
        <dbReference type="SAM" id="Coils"/>
    </source>
</evidence>
<dbReference type="RefSeq" id="XP_003286147.1">
    <property type="nucleotide sequence ID" value="XM_003286099.1"/>
</dbReference>
<feature type="domain" description="CTLH" evidence="6">
    <location>
        <begin position="520"/>
        <end position="576"/>
    </location>
</feature>